<dbReference type="GO" id="GO:0016757">
    <property type="term" value="F:glycosyltransferase activity"/>
    <property type="evidence" value="ECO:0007669"/>
    <property type="project" value="TreeGrafter"/>
</dbReference>
<dbReference type="Gene3D" id="3.40.50.2000">
    <property type="entry name" value="Glycogen Phosphorylase B"/>
    <property type="match status" value="2"/>
</dbReference>
<name>A0A3A3Z4L2_9ACTN</name>
<dbReference type="PANTHER" id="PTHR12526">
    <property type="entry name" value="GLYCOSYLTRANSFERASE"/>
    <property type="match status" value="1"/>
</dbReference>
<dbReference type="SUPFAM" id="SSF53756">
    <property type="entry name" value="UDP-Glycosyltransferase/glycogen phosphorylase"/>
    <property type="match status" value="1"/>
</dbReference>
<protein>
    <submittedName>
        <fullName evidence="2">DUF1972 domain-containing protein</fullName>
    </submittedName>
</protein>
<dbReference type="Pfam" id="PF09314">
    <property type="entry name" value="DUF1972"/>
    <property type="match status" value="1"/>
</dbReference>
<feature type="domain" description="DUF1972" evidence="1">
    <location>
        <begin position="4"/>
        <end position="171"/>
    </location>
</feature>
<dbReference type="EMBL" id="QZEZ01000001">
    <property type="protein sequence ID" value="RJK97878.1"/>
    <property type="molecule type" value="Genomic_DNA"/>
</dbReference>
<dbReference type="InterPro" id="IPR015393">
    <property type="entry name" value="DUF1972"/>
</dbReference>
<evidence type="ECO:0000313" key="3">
    <source>
        <dbReference type="Proteomes" id="UP000265614"/>
    </source>
</evidence>
<dbReference type="AlphaFoldDB" id="A0A3A3Z4L2"/>
<organism evidence="2 3">
    <name type="scientific">Vallicoccus soli</name>
    <dbReference type="NCBI Taxonomy" id="2339232"/>
    <lineage>
        <taxon>Bacteria</taxon>
        <taxon>Bacillati</taxon>
        <taxon>Actinomycetota</taxon>
        <taxon>Actinomycetes</taxon>
        <taxon>Motilibacterales</taxon>
        <taxon>Vallicoccaceae</taxon>
        <taxon>Vallicoccus</taxon>
    </lineage>
</organism>
<proteinExistence type="predicted"/>
<reference evidence="2 3" key="1">
    <citation type="submission" date="2018-09" db="EMBL/GenBank/DDBJ databases">
        <title>YIM 75000 draft genome.</title>
        <authorList>
            <person name="Tang S."/>
            <person name="Feng Y."/>
        </authorList>
    </citation>
    <scope>NUCLEOTIDE SEQUENCE [LARGE SCALE GENOMIC DNA]</scope>
    <source>
        <strain evidence="2 3">YIM 75000</strain>
    </source>
</reference>
<dbReference type="PANTHER" id="PTHR12526:SF636">
    <property type="entry name" value="BLL3647 PROTEIN"/>
    <property type="match status" value="1"/>
</dbReference>
<dbReference type="OrthoDB" id="9792269at2"/>
<dbReference type="Pfam" id="PF13692">
    <property type="entry name" value="Glyco_trans_1_4"/>
    <property type="match status" value="1"/>
</dbReference>
<dbReference type="RefSeq" id="WP_119948804.1">
    <property type="nucleotide sequence ID" value="NZ_QZEZ01000001.1"/>
</dbReference>
<dbReference type="Proteomes" id="UP000265614">
    <property type="component" value="Unassembled WGS sequence"/>
</dbReference>
<keyword evidence="3" id="KW-1185">Reference proteome</keyword>
<evidence type="ECO:0000259" key="1">
    <source>
        <dbReference type="Pfam" id="PF09314"/>
    </source>
</evidence>
<evidence type="ECO:0000313" key="2">
    <source>
        <dbReference type="EMBL" id="RJK97878.1"/>
    </source>
</evidence>
<accession>A0A3A3Z4L2</accession>
<gene>
    <name evidence="2" type="ORF">D5H78_02595</name>
</gene>
<sequence>MRIAFIGTRGVPARYGGFETAAEEIGARLVDRGHRVVVYCRGAEDTGKREHLGMDLVHLPALRSRTAETLSHTAASVLHQQVARADVAVVFNAANAPLLPALRLRRIPTAVHVDGLEWQRTKWSATGQRYYRLAEKLAVRWGDALIADARGIQDYYRDEHRARTWFIPYGAPDTSGVGGGRLGELDLAADGYHLVVARFEPENKVERIVEGYRRSAARLPLVVVGGAPYDSGYGDLVRATAGDDPRIRLVGPVWDQELLDQLYAGARTYLHGHSVGGTNPSLLRAVGGGAPTVAFDVSFNREVLLGNGVFFRDPQDVARAVEDAEADPAAAHERGRLAHADVLHRYHWDGVAADYERLCLALAEGTAATPPADLDVRPAGVVDLAAVRAQVPGPAAERTTVR</sequence>
<comment type="caution">
    <text evidence="2">The sequence shown here is derived from an EMBL/GenBank/DDBJ whole genome shotgun (WGS) entry which is preliminary data.</text>
</comment>